<name>A0A4Y5SRR3_9RHOB</name>
<dbReference type="Proteomes" id="UP000296374">
    <property type="component" value="Plasmid unnamed9"/>
</dbReference>
<protein>
    <submittedName>
        <fullName evidence="2">Uncharacterized protein</fullName>
    </submittedName>
</protein>
<dbReference type="EMBL" id="CP040756">
    <property type="protein sequence ID" value="QDA35658.1"/>
    <property type="molecule type" value="Genomic_DNA"/>
</dbReference>
<dbReference type="RefSeq" id="WP_139615489.1">
    <property type="nucleotide sequence ID" value="NZ_CP040756.1"/>
</dbReference>
<organism evidence="2 3">
    <name type="scientific">Paracoccus liaowanqingii</name>
    <dbReference type="NCBI Taxonomy" id="2560053"/>
    <lineage>
        <taxon>Bacteria</taxon>
        <taxon>Pseudomonadati</taxon>
        <taxon>Pseudomonadota</taxon>
        <taxon>Alphaproteobacteria</taxon>
        <taxon>Rhodobacterales</taxon>
        <taxon>Paracoccaceae</taxon>
        <taxon>Paracoccus</taxon>
    </lineage>
</organism>
<feature type="compositionally biased region" description="Basic and acidic residues" evidence="1">
    <location>
        <begin position="14"/>
        <end position="27"/>
    </location>
</feature>
<evidence type="ECO:0000256" key="1">
    <source>
        <dbReference type="SAM" id="MobiDB-lite"/>
    </source>
</evidence>
<feature type="region of interest" description="Disordered" evidence="1">
    <location>
        <begin position="1"/>
        <end position="27"/>
    </location>
</feature>
<gene>
    <name evidence="2" type="ORF">E4191_15905</name>
</gene>
<evidence type="ECO:0000313" key="2">
    <source>
        <dbReference type="EMBL" id="QDA35658.1"/>
    </source>
</evidence>
<reference evidence="3" key="1">
    <citation type="submission" date="2019-05" db="EMBL/GenBank/DDBJ databases">
        <title>Tamlana fucoidanivorans sp. nov., isolated from the surface of algae collected from Fujian province in China.</title>
        <authorList>
            <person name="Li J."/>
        </authorList>
    </citation>
    <scope>NUCLEOTIDE SEQUENCE [LARGE SCALE GENOMIC DNA]</scope>
    <source>
        <strain evidence="3">2251</strain>
        <plasmid evidence="3">unnamed9</plasmid>
    </source>
</reference>
<keyword evidence="2" id="KW-0614">Plasmid</keyword>
<geneLocation type="plasmid" evidence="2 3">
    <name>unnamed9</name>
</geneLocation>
<sequence length="73" mass="8695">MDLKDIDDPTPPEEYARRAEERRKQGEERVLKNLAQDAKLHSQQMRAVIEKDAQLARIELKIDEVLELLRRER</sequence>
<dbReference type="KEGG" id="plia:E4191_15905"/>
<proteinExistence type="predicted"/>
<accession>A0A4Y5SRR3</accession>
<evidence type="ECO:0000313" key="3">
    <source>
        <dbReference type="Proteomes" id="UP000296374"/>
    </source>
</evidence>
<dbReference type="AlphaFoldDB" id="A0A4Y5SRR3"/>